<comment type="similarity">
    <text evidence="2 10">Belongs to the SecG family.</text>
</comment>
<dbReference type="Proteomes" id="UP000632377">
    <property type="component" value="Unassembled WGS sequence"/>
</dbReference>
<evidence type="ECO:0000256" key="2">
    <source>
        <dbReference type="ARBA" id="ARBA00008445"/>
    </source>
</evidence>
<dbReference type="PANTHER" id="PTHR34182:SF1">
    <property type="entry name" value="PROTEIN-EXPORT MEMBRANE PROTEIN SECG"/>
    <property type="match status" value="1"/>
</dbReference>
<keyword evidence="12" id="KW-1185">Reference proteome</keyword>
<dbReference type="Pfam" id="PF03840">
    <property type="entry name" value="SecG"/>
    <property type="match status" value="1"/>
</dbReference>
<reference evidence="11 12" key="1">
    <citation type="submission" date="2021-01" db="EMBL/GenBank/DDBJ databases">
        <title>Genome public.</title>
        <authorList>
            <person name="Liu C."/>
            <person name="Sun Q."/>
        </authorList>
    </citation>
    <scope>NUCLEOTIDE SEQUENCE [LARGE SCALE GENOMIC DNA]</scope>
    <source>
        <strain evidence="11 12">YIM B02515</strain>
    </source>
</reference>
<comment type="subcellular location">
    <subcellularLocation>
        <location evidence="1 10">Cell membrane</location>
        <topology evidence="1 10">Multi-pass membrane protein</topology>
    </subcellularLocation>
</comment>
<comment type="caution">
    <text evidence="11">The sequence shown here is derived from an EMBL/GenBank/DDBJ whole genome shotgun (WGS) entry which is preliminary data.</text>
</comment>
<evidence type="ECO:0000256" key="9">
    <source>
        <dbReference type="ARBA" id="ARBA00023136"/>
    </source>
</evidence>
<keyword evidence="8 10" id="KW-0811">Translocation</keyword>
<dbReference type="PANTHER" id="PTHR34182">
    <property type="entry name" value="PROTEIN-EXPORT MEMBRANE PROTEIN SECG"/>
    <property type="match status" value="1"/>
</dbReference>
<evidence type="ECO:0000256" key="4">
    <source>
        <dbReference type="ARBA" id="ARBA00022475"/>
    </source>
</evidence>
<keyword evidence="3 10" id="KW-0813">Transport</keyword>
<sequence>MRIALIVALVIISIVLIVSVLMQPSKSNGLSGLVGGGSTDTYYSKNKTKTYEAVMARITVITAILFALDVIALNLIK</sequence>
<evidence type="ECO:0000256" key="5">
    <source>
        <dbReference type="ARBA" id="ARBA00022692"/>
    </source>
</evidence>
<evidence type="ECO:0000256" key="7">
    <source>
        <dbReference type="ARBA" id="ARBA00022989"/>
    </source>
</evidence>
<keyword evidence="6 10" id="KW-0653">Protein transport</keyword>
<accession>A0ABS1T894</accession>
<evidence type="ECO:0000256" key="1">
    <source>
        <dbReference type="ARBA" id="ARBA00004651"/>
    </source>
</evidence>
<protein>
    <recommendedName>
        <fullName evidence="10">Protein-export membrane protein SecG</fullName>
    </recommendedName>
</protein>
<comment type="caution">
    <text evidence="10">Lacks conserved residue(s) required for the propagation of feature annotation.</text>
</comment>
<dbReference type="RefSeq" id="WP_202747932.1">
    <property type="nucleotide sequence ID" value="NZ_JAESWC010000002.1"/>
</dbReference>
<proteinExistence type="inferred from homology"/>
<dbReference type="NCBIfam" id="TIGR00810">
    <property type="entry name" value="secG"/>
    <property type="match status" value="1"/>
</dbReference>
<keyword evidence="4 10" id="KW-1003">Cell membrane</keyword>
<comment type="function">
    <text evidence="10">Involved in protein export. Participates in an early event of protein translocation.</text>
</comment>
<keyword evidence="5 10" id="KW-0812">Transmembrane</keyword>
<feature type="transmembrane region" description="Helical" evidence="10">
    <location>
        <begin position="53"/>
        <end position="76"/>
    </location>
</feature>
<evidence type="ECO:0000313" key="12">
    <source>
        <dbReference type="Proteomes" id="UP000632377"/>
    </source>
</evidence>
<evidence type="ECO:0000256" key="10">
    <source>
        <dbReference type="RuleBase" id="RU365087"/>
    </source>
</evidence>
<dbReference type="EMBL" id="JAESWC010000002">
    <property type="protein sequence ID" value="MBL4935337.1"/>
    <property type="molecule type" value="Genomic_DNA"/>
</dbReference>
<evidence type="ECO:0000313" key="11">
    <source>
        <dbReference type="EMBL" id="MBL4935337.1"/>
    </source>
</evidence>
<dbReference type="PRINTS" id="PR01651">
    <property type="entry name" value="SECGEXPORT"/>
</dbReference>
<evidence type="ECO:0000256" key="8">
    <source>
        <dbReference type="ARBA" id="ARBA00023010"/>
    </source>
</evidence>
<name>A0ABS1T894_9CLOT</name>
<dbReference type="InterPro" id="IPR004692">
    <property type="entry name" value="SecG"/>
</dbReference>
<keyword evidence="7 10" id="KW-1133">Transmembrane helix</keyword>
<evidence type="ECO:0000256" key="6">
    <source>
        <dbReference type="ARBA" id="ARBA00022927"/>
    </source>
</evidence>
<keyword evidence="9 10" id="KW-0472">Membrane</keyword>
<evidence type="ECO:0000256" key="3">
    <source>
        <dbReference type="ARBA" id="ARBA00022448"/>
    </source>
</evidence>
<organism evidence="11 12">
    <name type="scientific">Clostridium rhizosphaerae</name>
    <dbReference type="NCBI Taxonomy" id="2803861"/>
    <lineage>
        <taxon>Bacteria</taxon>
        <taxon>Bacillati</taxon>
        <taxon>Bacillota</taxon>
        <taxon>Clostridia</taxon>
        <taxon>Eubacteriales</taxon>
        <taxon>Clostridiaceae</taxon>
        <taxon>Clostridium</taxon>
    </lineage>
</organism>
<gene>
    <name evidence="11" type="primary">secG</name>
    <name evidence="11" type="ORF">JK636_06150</name>
</gene>